<keyword evidence="3" id="KW-1185">Reference proteome</keyword>
<accession>A0ABQ2Y298</accession>
<keyword evidence="1" id="KW-0812">Transmembrane</keyword>
<name>A0ABQ2Y298_9BURK</name>
<keyword evidence="1" id="KW-1133">Transmembrane helix</keyword>
<protein>
    <submittedName>
        <fullName evidence="2">Uncharacterized protein</fullName>
    </submittedName>
</protein>
<dbReference type="EMBL" id="BMYU01000008">
    <property type="protein sequence ID" value="GGX49808.1"/>
    <property type="molecule type" value="Genomic_DNA"/>
</dbReference>
<dbReference type="PROSITE" id="PS51257">
    <property type="entry name" value="PROKAR_LIPOPROTEIN"/>
    <property type="match status" value="1"/>
</dbReference>
<proteinExistence type="predicted"/>
<sequence>MSTPSRLKSIWNPTFISSMLGIVVGTACTIGTQYWITYKGIESPKIEIEKKRLSIESSKTELELKKASIEAQKQVLALTPSLSANCSGLNVDPWTWRVHCTIKNSGSYHADVAIKSAAIRLARDTSEKIYKSGQGFDIVFANEKANFRAPPQGAGELWFYINFRKSDYKNGIFANDMVAIVDFRFETIGAITEFFFSQYPELKSQIVQISSNGIEHHIRLPGAQSNP</sequence>
<feature type="transmembrane region" description="Helical" evidence="1">
    <location>
        <begin position="15"/>
        <end position="36"/>
    </location>
</feature>
<organism evidence="2 3">
    <name type="scientific">Undibacterium squillarum</name>
    <dbReference type="NCBI Taxonomy" id="1131567"/>
    <lineage>
        <taxon>Bacteria</taxon>
        <taxon>Pseudomonadati</taxon>
        <taxon>Pseudomonadota</taxon>
        <taxon>Betaproteobacteria</taxon>
        <taxon>Burkholderiales</taxon>
        <taxon>Oxalobacteraceae</taxon>
        <taxon>Undibacterium</taxon>
    </lineage>
</organism>
<evidence type="ECO:0000313" key="2">
    <source>
        <dbReference type="EMBL" id="GGX49808.1"/>
    </source>
</evidence>
<evidence type="ECO:0000256" key="1">
    <source>
        <dbReference type="SAM" id="Phobius"/>
    </source>
</evidence>
<reference evidence="3" key="1">
    <citation type="journal article" date="2019" name="Int. J. Syst. Evol. Microbiol.">
        <title>The Global Catalogue of Microorganisms (GCM) 10K type strain sequencing project: providing services to taxonomists for standard genome sequencing and annotation.</title>
        <authorList>
            <consortium name="The Broad Institute Genomics Platform"/>
            <consortium name="The Broad Institute Genome Sequencing Center for Infectious Disease"/>
            <person name="Wu L."/>
            <person name="Ma J."/>
        </authorList>
    </citation>
    <scope>NUCLEOTIDE SEQUENCE [LARGE SCALE GENOMIC DNA]</scope>
    <source>
        <strain evidence="3">KCTC 23917</strain>
    </source>
</reference>
<dbReference type="Proteomes" id="UP000653343">
    <property type="component" value="Unassembled WGS sequence"/>
</dbReference>
<evidence type="ECO:0000313" key="3">
    <source>
        <dbReference type="Proteomes" id="UP000653343"/>
    </source>
</evidence>
<comment type="caution">
    <text evidence="2">The sequence shown here is derived from an EMBL/GenBank/DDBJ whole genome shotgun (WGS) entry which is preliminary data.</text>
</comment>
<dbReference type="RefSeq" id="WP_189358091.1">
    <property type="nucleotide sequence ID" value="NZ_BMYU01000008.1"/>
</dbReference>
<keyword evidence="1" id="KW-0472">Membrane</keyword>
<gene>
    <name evidence="2" type="ORF">GCM10010946_30690</name>
</gene>